<gene>
    <name evidence="1" type="ORF">V4F39_08955</name>
</gene>
<accession>A0AAW9Q2H0</accession>
<name>A0AAW9Q2H0_9BURK</name>
<sequence length="213" mass="23126">MAIAPIALATEDVLSESIGQRLLAELPPVFLPPLLLRRDGAGYLRAGMNKWRQLAQRQAVVVLTDLDNLACPLALLDNWYGAGSRPPDLLLRVAVREAEAWLLADHDAMKQLLGASAVLPPDPDRLPDPKQHLLQLARRAPRDVRRDLVKEAGAVSSQGIGYNARLTSLVSGAWSPERAAQRSPSLGRARVRLAQLAQRRMARPGPAAGLTAR</sequence>
<evidence type="ECO:0000313" key="2">
    <source>
        <dbReference type="Proteomes" id="UP001336250"/>
    </source>
</evidence>
<organism evidence="1 2">
    <name type="scientific">Aquincola agrisoli</name>
    <dbReference type="NCBI Taxonomy" id="3119538"/>
    <lineage>
        <taxon>Bacteria</taxon>
        <taxon>Pseudomonadati</taxon>
        <taxon>Pseudomonadota</taxon>
        <taxon>Betaproteobacteria</taxon>
        <taxon>Burkholderiales</taxon>
        <taxon>Sphaerotilaceae</taxon>
        <taxon>Aquincola</taxon>
    </lineage>
</organism>
<comment type="caution">
    <text evidence="1">The sequence shown here is derived from an EMBL/GenBank/DDBJ whole genome shotgun (WGS) entry which is preliminary data.</text>
</comment>
<evidence type="ECO:0000313" key="1">
    <source>
        <dbReference type="EMBL" id="MEF7614036.1"/>
    </source>
</evidence>
<keyword evidence="2" id="KW-1185">Reference proteome</keyword>
<dbReference type="Proteomes" id="UP001336250">
    <property type="component" value="Unassembled WGS sequence"/>
</dbReference>
<dbReference type="EMBL" id="JAZIBG010000020">
    <property type="protein sequence ID" value="MEF7614036.1"/>
    <property type="molecule type" value="Genomic_DNA"/>
</dbReference>
<proteinExistence type="predicted"/>
<reference evidence="1 2" key="1">
    <citation type="submission" date="2024-02" db="EMBL/GenBank/DDBJ databases">
        <title>Genome sequence of Aquincola sp. MAHUQ-54.</title>
        <authorList>
            <person name="Huq M.A."/>
        </authorList>
    </citation>
    <scope>NUCLEOTIDE SEQUENCE [LARGE SCALE GENOMIC DNA]</scope>
    <source>
        <strain evidence="1 2">MAHUQ-54</strain>
    </source>
</reference>
<protein>
    <recommendedName>
        <fullName evidence="3">DUF4276 family protein</fullName>
    </recommendedName>
</protein>
<dbReference type="RefSeq" id="WP_332288976.1">
    <property type="nucleotide sequence ID" value="NZ_JAZIBG010000020.1"/>
</dbReference>
<evidence type="ECO:0008006" key="3">
    <source>
        <dbReference type="Google" id="ProtNLM"/>
    </source>
</evidence>
<dbReference type="AlphaFoldDB" id="A0AAW9Q2H0"/>